<sequence length="57" mass="6407">MGHTEAVNGFPVNSLCHIALFGIYVLVGYVVHLIIKQYPIQTFELVFQVGTMLRQTV</sequence>
<keyword evidence="1" id="KW-0812">Transmembrane</keyword>
<organism evidence="2 3">
    <name type="scientific">Tannerella sp. oral taxon BU063 isolate Cell 1/3</name>
    <dbReference type="NCBI Taxonomy" id="1411022"/>
    <lineage>
        <taxon>Bacteria</taxon>
        <taxon>Pseudomonadati</taxon>
        <taxon>Bacteroidota</taxon>
        <taxon>Bacteroidia</taxon>
        <taxon>Bacteroidales</taxon>
        <taxon>Tannerellaceae</taxon>
        <taxon>Tannerella</taxon>
    </lineage>
</organism>
<comment type="caution">
    <text evidence="2">The sequence shown here is derived from an EMBL/GenBank/DDBJ whole genome shotgun (WGS) entry which is preliminary data.</text>
</comment>
<gene>
    <name evidence="2" type="ORF">T230_09025</name>
</gene>
<evidence type="ECO:0000313" key="3">
    <source>
        <dbReference type="Proteomes" id="UP000034982"/>
    </source>
</evidence>
<reference evidence="2 3" key="1">
    <citation type="submission" date="2013-11" db="EMBL/GenBank/DDBJ databases">
        <title>Single cell genomics of uncultured Tannerella BU063 (oral taxon 286).</title>
        <authorList>
            <person name="Beall C.J."/>
            <person name="Campbell A.G."/>
            <person name="Griffen A.L."/>
            <person name="Podar M."/>
            <person name="Leys E.J."/>
        </authorList>
    </citation>
    <scope>NUCLEOTIDE SEQUENCE [LARGE SCALE GENOMIC DNA]</scope>
    <source>
        <strain evidence="2">Cell 1/3</strain>
    </source>
</reference>
<keyword evidence="1" id="KW-1133">Transmembrane helix</keyword>
<dbReference type="EMBL" id="AYYE01001065">
    <property type="protein sequence ID" value="ETK07135.1"/>
    <property type="molecule type" value="Genomic_DNA"/>
</dbReference>
<dbReference type="Proteomes" id="UP000034982">
    <property type="component" value="Unassembled WGS sequence"/>
</dbReference>
<protein>
    <submittedName>
        <fullName evidence="2">Uncharacterized protein</fullName>
    </submittedName>
</protein>
<name>W2CJ44_9BACT</name>
<feature type="transmembrane region" description="Helical" evidence="1">
    <location>
        <begin position="12"/>
        <end position="35"/>
    </location>
</feature>
<accession>W2CJ44</accession>
<dbReference type="AlphaFoldDB" id="W2CJ44"/>
<proteinExistence type="predicted"/>
<evidence type="ECO:0000256" key="1">
    <source>
        <dbReference type="SAM" id="Phobius"/>
    </source>
</evidence>
<evidence type="ECO:0000313" key="2">
    <source>
        <dbReference type="EMBL" id="ETK07135.1"/>
    </source>
</evidence>
<keyword evidence="1" id="KW-0472">Membrane</keyword>